<sequence>MGLTGTSQTWAAKLLRGVGRAAMGTLTRSHPDETAKWPSRDAGRTIKVHIYRPSPDTQPTTPSPSPSPVLINMCGSGFILAGHGTDDEYCRFIATHTGYTVVDVQYRLAPEHPFPAAFHDVEDVIQHVQQDPATFDVGRVALSGFSAGANLALAVSAVRDFPPEAAIHATIAFYPSCDLAEDFADKAAPDDGTRLKMPAGLSRFFHRCYFPDGDGDADDPRISPAFAAPERFPRNLAAITAAQDPYAPEMERIAAAVEALPGRNVVLKRMEHCPHGWDKRAKEGTTGAAAKQEAYELVAQFLNSL</sequence>
<evidence type="ECO:0000313" key="3">
    <source>
        <dbReference type="Proteomes" id="UP000249789"/>
    </source>
</evidence>
<dbReference type="GO" id="GO:0016787">
    <property type="term" value="F:hydrolase activity"/>
    <property type="evidence" value="ECO:0007669"/>
    <property type="project" value="UniProtKB-KW"/>
</dbReference>
<dbReference type="InterPro" id="IPR050466">
    <property type="entry name" value="Carboxylest/Gibb_receptor"/>
</dbReference>
<dbReference type="Proteomes" id="UP000249789">
    <property type="component" value="Unassembled WGS sequence"/>
</dbReference>
<evidence type="ECO:0000259" key="1">
    <source>
        <dbReference type="Pfam" id="PF07859"/>
    </source>
</evidence>
<feature type="domain" description="Alpha/beta hydrolase fold-3" evidence="1">
    <location>
        <begin position="73"/>
        <end position="277"/>
    </location>
</feature>
<dbReference type="SUPFAM" id="SSF53474">
    <property type="entry name" value="alpha/beta-Hydrolases"/>
    <property type="match status" value="1"/>
</dbReference>
<organism evidence="2 3">
    <name type="scientific">Aspergillus fijiensis CBS 313.89</name>
    <dbReference type="NCBI Taxonomy" id="1448319"/>
    <lineage>
        <taxon>Eukaryota</taxon>
        <taxon>Fungi</taxon>
        <taxon>Dikarya</taxon>
        <taxon>Ascomycota</taxon>
        <taxon>Pezizomycotina</taxon>
        <taxon>Eurotiomycetes</taxon>
        <taxon>Eurotiomycetidae</taxon>
        <taxon>Eurotiales</taxon>
        <taxon>Aspergillaceae</taxon>
        <taxon>Aspergillus</taxon>
    </lineage>
</organism>
<dbReference type="Gene3D" id="3.40.50.1820">
    <property type="entry name" value="alpha/beta hydrolase"/>
    <property type="match status" value="1"/>
</dbReference>
<dbReference type="RefSeq" id="XP_040805297.1">
    <property type="nucleotide sequence ID" value="XM_040943900.1"/>
</dbReference>
<accession>A0A8G1W298</accession>
<proteinExistence type="predicted"/>
<name>A0A8G1W298_9EURO</name>
<gene>
    <name evidence="2" type="ORF">BO72DRAFT_444790</name>
</gene>
<dbReference type="PANTHER" id="PTHR23024:SF242">
    <property type="entry name" value="ALPHA_BETA HYDROLASE FOLD-3 DOMAIN-CONTAINING PROTEIN-RELATED"/>
    <property type="match status" value="1"/>
</dbReference>
<dbReference type="VEuPathDB" id="FungiDB:BO72DRAFT_444790"/>
<dbReference type="GeneID" id="63861233"/>
<dbReference type="InterPro" id="IPR029058">
    <property type="entry name" value="AB_hydrolase_fold"/>
</dbReference>
<dbReference type="Pfam" id="PF07859">
    <property type="entry name" value="Abhydrolase_3"/>
    <property type="match status" value="1"/>
</dbReference>
<protein>
    <submittedName>
        <fullName evidence="2">Alpha/beta-hydrolase</fullName>
    </submittedName>
</protein>
<dbReference type="EMBL" id="KZ824626">
    <property type="protein sequence ID" value="RAK81287.1"/>
    <property type="molecule type" value="Genomic_DNA"/>
</dbReference>
<reference evidence="2 3" key="1">
    <citation type="submission" date="2018-02" db="EMBL/GenBank/DDBJ databases">
        <title>The genomes of Aspergillus section Nigri reveals drivers in fungal speciation.</title>
        <authorList>
            <consortium name="DOE Joint Genome Institute"/>
            <person name="Vesth T.C."/>
            <person name="Nybo J."/>
            <person name="Theobald S."/>
            <person name="Brandl J."/>
            <person name="Frisvad J.C."/>
            <person name="Nielsen K.F."/>
            <person name="Lyhne E.K."/>
            <person name="Kogle M.E."/>
            <person name="Kuo A."/>
            <person name="Riley R."/>
            <person name="Clum A."/>
            <person name="Nolan M."/>
            <person name="Lipzen A."/>
            <person name="Salamov A."/>
            <person name="Henrissat B."/>
            <person name="Wiebenga A."/>
            <person name="De vries R.P."/>
            <person name="Grigoriev I.V."/>
            <person name="Mortensen U.H."/>
            <person name="Andersen M.R."/>
            <person name="Baker S.E."/>
        </authorList>
    </citation>
    <scope>NUCLEOTIDE SEQUENCE [LARGE SCALE GENOMIC DNA]</scope>
    <source>
        <strain evidence="2 3">CBS 313.89</strain>
    </source>
</reference>
<dbReference type="OrthoDB" id="408631at2759"/>
<dbReference type="AlphaFoldDB" id="A0A8G1W298"/>
<keyword evidence="2" id="KW-0378">Hydrolase</keyword>
<dbReference type="PANTHER" id="PTHR23024">
    <property type="entry name" value="ARYLACETAMIDE DEACETYLASE"/>
    <property type="match status" value="1"/>
</dbReference>
<keyword evidence="3" id="KW-1185">Reference proteome</keyword>
<evidence type="ECO:0000313" key="2">
    <source>
        <dbReference type="EMBL" id="RAK81287.1"/>
    </source>
</evidence>
<dbReference type="InterPro" id="IPR013094">
    <property type="entry name" value="AB_hydrolase_3"/>
</dbReference>